<dbReference type="AlphaFoldDB" id="A0A7C3HS44"/>
<evidence type="ECO:0008006" key="2">
    <source>
        <dbReference type="Google" id="ProtNLM"/>
    </source>
</evidence>
<comment type="caution">
    <text evidence="1">The sequence shown here is derived from an EMBL/GenBank/DDBJ whole genome shotgun (WGS) entry which is preliminary data.</text>
</comment>
<proteinExistence type="predicted"/>
<dbReference type="EMBL" id="DSWI01000016">
    <property type="protein sequence ID" value="HFG20642.1"/>
    <property type="molecule type" value="Genomic_DNA"/>
</dbReference>
<protein>
    <recommendedName>
        <fullName evidence="2">Lipoprotein</fullName>
    </recommendedName>
</protein>
<accession>A0A7C3HS44</accession>
<evidence type="ECO:0000313" key="1">
    <source>
        <dbReference type="EMBL" id="HFG20642.1"/>
    </source>
</evidence>
<reference evidence="1" key="1">
    <citation type="journal article" date="2020" name="mSystems">
        <title>Genome- and Community-Level Interaction Insights into Carbon Utilization and Element Cycling Functions of Hydrothermarchaeota in Hydrothermal Sediment.</title>
        <authorList>
            <person name="Zhou Z."/>
            <person name="Liu Y."/>
            <person name="Xu W."/>
            <person name="Pan J."/>
            <person name="Luo Z.H."/>
            <person name="Li M."/>
        </authorList>
    </citation>
    <scope>NUCLEOTIDE SEQUENCE [LARGE SCALE GENOMIC DNA]</scope>
    <source>
        <strain evidence="1">SpSt-524</strain>
    </source>
</reference>
<name>A0A7C3HS44_MEIRU</name>
<sequence length="147" mass="16693">MSPYLYACLLVAILVGCGQTPPTLTPERHTLQAVNGQALPATLIDKIYEDPGVPPYRFRVIVLEGWFKLEGSRYQQEVVFRDIAEGYPTRRWIWSEFGTCVPSGEKLLCESGFYQNYRFELTQQGSKLVTQQNFTDPALEGSYVFGK</sequence>
<gene>
    <name evidence="1" type="ORF">ENS82_07985</name>
</gene>
<organism evidence="1">
    <name type="scientific">Meiothermus ruber</name>
    <dbReference type="NCBI Taxonomy" id="277"/>
    <lineage>
        <taxon>Bacteria</taxon>
        <taxon>Thermotogati</taxon>
        <taxon>Deinococcota</taxon>
        <taxon>Deinococci</taxon>
        <taxon>Thermales</taxon>
        <taxon>Thermaceae</taxon>
        <taxon>Meiothermus</taxon>
    </lineage>
</organism>